<dbReference type="EMBL" id="BCMY01000013">
    <property type="protein sequence ID" value="GAQ44619.1"/>
    <property type="molecule type" value="Genomic_DNA"/>
</dbReference>
<proteinExistence type="predicted"/>
<dbReference type="OMA" id="MQVIMEW"/>
<evidence type="ECO:0000313" key="4">
    <source>
        <dbReference type="EMBL" id="GAQ44619.1"/>
    </source>
</evidence>
<dbReference type="Pfam" id="PF24800">
    <property type="entry name" value="DUF7702"/>
    <property type="match status" value="1"/>
</dbReference>
<evidence type="ECO:0000313" key="5">
    <source>
        <dbReference type="Proteomes" id="UP000068243"/>
    </source>
</evidence>
<dbReference type="AlphaFoldDB" id="A0A100INV5"/>
<feature type="transmembrane region" description="Helical" evidence="2">
    <location>
        <begin position="215"/>
        <end position="233"/>
    </location>
</feature>
<evidence type="ECO:0000256" key="1">
    <source>
        <dbReference type="SAM" id="MobiDB-lite"/>
    </source>
</evidence>
<name>A0A100INV5_ASPNG</name>
<feature type="compositionally biased region" description="Polar residues" evidence="1">
    <location>
        <begin position="286"/>
        <end position="305"/>
    </location>
</feature>
<organism evidence="4 5">
    <name type="scientific">Aspergillus niger</name>
    <dbReference type="NCBI Taxonomy" id="5061"/>
    <lineage>
        <taxon>Eukaryota</taxon>
        <taxon>Fungi</taxon>
        <taxon>Dikarya</taxon>
        <taxon>Ascomycota</taxon>
        <taxon>Pezizomycotina</taxon>
        <taxon>Eurotiomycetes</taxon>
        <taxon>Eurotiomycetidae</taxon>
        <taxon>Eurotiales</taxon>
        <taxon>Aspergillaceae</taxon>
        <taxon>Aspergillus</taxon>
        <taxon>Aspergillus subgen. Circumdati</taxon>
    </lineage>
</organism>
<evidence type="ECO:0000256" key="2">
    <source>
        <dbReference type="SAM" id="Phobius"/>
    </source>
</evidence>
<evidence type="ECO:0000259" key="3">
    <source>
        <dbReference type="Pfam" id="PF24800"/>
    </source>
</evidence>
<keyword evidence="2" id="KW-0812">Transmembrane</keyword>
<keyword evidence="2" id="KW-0472">Membrane</keyword>
<feature type="transmembrane region" description="Helical" evidence="2">
    <location>
        <begin position="14"/>
        <end position="33"/>
    </location>
</feature>
<feature type="transmembrane region" description="Helical" evidence="2">
    <location>
        <begin position="40"/>
        <end position="59"/>
    </location>
</feature>
<dbReference type="VEuPathDB" id="FungiDB:M747DRAFT_344307"/>
<dbReference type="OrthoDB" id="2560628at2759"/>
<protein>
    <recommendedName>
        <fullName evidence="3">DUF7702 domain-containing protein</fullName>
    </recommendedName>
</protein>
<feature type="transmembrane region" description="Helical" evidence="2">
    <location>
        <begin position="253"/>
        <end position="276"/>
    </location>
</feature>
<feature type="transmembrane region" description="Helical" evidence="2">
    <location>
        <begin position="71"/>
        <end position="91"/>
    </location>
</feature>
<dbReference type="VEuPathDB" id="FungiDB:ASPNIDRAFT2_39374"/>
<dbReference type="InterPro" id="IPR056119">
    <property type="entry name" value="DUF7702"/>
</dbReference>
<feature type="domain" description="DUF7702" evidence="3">
    <location>
        <begin position="128"/>
        <end position="276"/>
    </location>
</feature>
<keyword evidence="2" id="KW-1133">Transmembrane helix</keyword>
<gene>
    <name evidence="4" type="ORF">ABL_07280</name>
</gene>
<dbReference type="Proteomes" id="UP000068243">
    <property type="component" value="Unassembled WGS sequence"/>
</dbReference>
<dbReference type="PANTHER" id="PTHR42109:SF2">
    <property type="entry name" value="INTEGRAL MEMBRANE PROTEIN"/>
    <property type="match status" value="1"/>
</dbReference>
<feature type="transmembrane region" description="Helical" evidence="2">
    <location>
        <begin position="184"/>
        <end position="203"/>
    </location>
</feature>
<feature type="region of interest" description="Disordered" evidence="1">
    <location>
        <begin position="286"/>
        <end position="322"/>
    </location>
</feature>
<reference evidence="5" key="1">
    <citation type="journal article" date="2016" name="Genome Announc.">
        <title>Draft genome sequence of Aspergillus niger strain An76.</title>
        <authorList>
            <person name="Gong W."/>
            <person name="Cheng Z."/>
            <person name="Zhang H."/>
            <person name="Liu L."/>
            <person name="Gao P."/>
            <person name="Wang L."/>
        </authorList>
    </citation>
    <scope>NUCLEOTIDE SEQUENCE [LARGE SCALE GENOMIC DNA]</scope>
    <source>
        <strain evidence="5">An76</strain>
    </source>
</reference>
<dbReference type="PANTHER" id="PTHR42109">
    <property type="entry name" value="UNPLACED GENOMIC SCAFFOLD UM_SCAF_CONTIG_1.265, WHOLE GENOME SHOTGUN SEQUENCE"/>
    <property type="match status" value="1"/>
</dbReference>
<comment type="caution">
    <text evidence="4">The sequence shown here is derived from an EMBL/GenBank/DDBJ whole genome shotgun (WGS) entry which is preliminary data.</text>
</comment>
<accession>A0A100INV5</accession>
<sequence>MTVVTEKGVAIAELIVYIPISLVTLFVVLRHGFHRQLGWIYLFIFSGIRIAGAVMEILSDLHPDNTSDVEWAIILQSVGLSPLLLSSLGLLKRVFDEICDHEPSAQGSQATSLLQRLSSFSIVATKILGIYNKKATAISGRSKVVQLLHIPALIALILSIIGGINQYSSNTSEHSEGQNETKAGIILFLAIYIVLCILWSTTFRDLPRMAPSQKRIVGVVLLASPLIACRLLYSLLTDFSHDRQFSLVDGNVTIRLCMATIEEFLVVLMYTVLGVFTPRSEVAANTTDSSSQKKSYQSGNMQFHTSPLDPRNAHNLGGYEPV</sequence>
<dbReference type="VEuPathDB" id="FungiDB:ATCC64974_93930"/>
<feature type="transmembrane region" description="Helical" evidence="2">
    <location>
        <begin position="144"/>
        <end position="164"/>
    </location>
</feature>
<dbReference type="VEuPathDB" id="FungiDB:An11g09200"/>